<gene>
    <name evidence="4" type="ORF">Pme01_54520</name>
</gene>
<comment type="similarity">
    <text evidence="1 2">Belongs to the anti-sigma-factor antagonist family.</text>
</comment>
<sequence>MAGTLINTRRTGDGTAVVEIHGEVDISCAPELWQILVDVAETRPTQVMVELRHLTFIDSTGIGALVAGRNTARSLGIGFRVRNPSPFITTQLHQTGLYSTLVEGD</sequence>
<accession>A0A8J3TEV4</accession>
<keyword evidence="5" id="KW-1185">Reference proteome</keyword>
<dbReference type="GO" id="GO:0043856">
    <property type="term" value="F:anti-sigma factor antagonist activity"/>
    <property type="evidence" value="ECO:0007669"/>
    <property type="project" value="InterPro"/>
</dbReference>
<reference evidence="4" key="1">
    <citation type="submission" date="2021-01" db="EMBL/GenBank/DDBJ databases">
        <title>Whole genome shotgun sequence of Planosporangium mesophilum NBRC 109066.</title>
        <authorList>
            <person name="Komaki H."/>
            <person name="Tamura T."/>
        </authorList>
    </citation>
    <scope>NUCLEOTIDE SEQUENCE</scope>
    <source>
        <strain evidence="4">NBRC 109066</strain>
    </source>
</reference>
<dbReference type="SUPFAM" id="SSF52091">
    <property type="entry name" value="SpoIIaa-like"/>
    <property type="match status" value="1"/>
</dbReference>
<name>A0A8J3TEV4_9ACTN</name>
<dbReference type="InterPro" id="IPR058548">
    <property type="entry name" value="MlaB-like_STAS"/>
</dbReference>
<dbReference type="InterPro" id="IPR002645">
    <property type="entry name" value="STAS_dom"/>
</dbReference>
<evidence type="ECO:0000259" key="3">
    <source>
        <dbReference type="PROSITE" id="PS50801"/>
    </source>
</evidence>
<dbReference type="NCBIfam" id="TIGR00377">
    <property type="entry name" value="ant_ant_sig"/>
    <property type="match status" value="1"/>
</dbReference>
<evidence type="ECO:0000313" key="5">
    <source>
        <dbReference type="Proteomes" id="UP000599074"/>
    </source>
</evidence>
<feature type="domain" description="STAS" evidence="3">
    <location>
        <begin position="13"/>
        <end position="105"/>
    </location>
</feature>
<evidence type="ECO:0000256" key="1">
    <source>
        <dbReference type="ARBA" id="ARBA00009013"/>
    </source>
</evidence>
<protein>
    <recommendedName>
        <fullName evidence="2">Anti-sigma factor antagonist</fullName>
    </recommendedName>
</protein>
<dbReference type="Pfam" id="PF13466">
    <property type="entry name" value="STAS_2"/>
    <property type="match status" value="1"/>
</dbReference>
<dbReference type="Gene3D" id="3.30.750.24">
    <property type="entry name" value="STAS domain"/>
    <property type="match status" value="1"/>
</dbReference>
<evidence type="ECO:0000313" key="4">
    <source>
        <dbReference type="EMBL" id="GII25855.1"/>
    </source>
</evidence>
<dbReference type="InterPro" id="IPR003658">
    <property type="entry name" value="Anti-sigma_ant"/>
</dbReference>
<dbReference type="EMBL" id="BOON01000060">
    <property type="protein sequence ID" value="GII25855.1"/>
    <property type="molecule type" value="Genomic_DNA"/>
</dbReference>
<organism evidence="4 5">
    <name type="scientific">Planosporangium mesophilum</name>
    <dbReference type="NCBI Taxonomy" id="689768"/>
    <lineage>
        <taxon>Bacteria</taxon>
        <taxon>Bacillati</taxon>
        <taxon>Actinomycetota</taxon>
        <taxon>Actinomycetes</taxon>
        <taxon>Micromonosporales</taxon>
        <taxon>Micromonosporaceae</taxon>
        <taxon>Planosporangium</taxon>
    </lineage>
</organism>
<evidence type="ECO:0000256" key="2">
    <source>
        <dbReference type="RuleBase" id="RU003749"/>
    </source>
</evidence>
<dbReference type="AlphaFoldDB" id="A0A8J3TEV4"/>
<dbReference type="InterPro" id="IPR036513">
    <property type="entry name" value="STAS_dom_sf"/>
</dbReference>
<dbReference type="CDD" id="cd07043">
    <property type="entry name" value="STAS_anti-anti-sigma_factors"/>
    <property type="match status" value="1"/>
</dbReference>
<comment type="caution">
    <text evidence="4">The sequence shown here is derived from an EMBL/GenBank/DDBJ whole genome shotgun (WGS) entry which is preliminary data.</text>
</comment>
<dbReference type="PROSITE" id="PS50801">
    <property type="entry name" value="STAS"/>
    <property type="match status" value="1"/>
</dbReference>
<dbReference type="Proteomes" id="UP000599074">
    <property type="component" value="Unassembled WGS sequence"/>
</dbReference>
<dbReference type="PANTHER" id="PTHR33495:SF2">
    <property type="entry name" value="ANTI-SIGMA FACTOR ANTAGONIST TM_1081-RELATED"/>
    <property type="match status" value="1"/>
</dbReference>
<dbReference type="PANTHER" id="PTHR33495">
    <property type="entry name" value="ANTI-SIGMA FACTOR ANTAGONIST TM_1081-RELATED-RELATED"/>
    <property type="match status" value="1"/>
</dbReference>
<proteinExistence type="inferred from homology"/>